<evidence type="ECO:0000313" key="1">
    <source>
        <dbReference type="EMBL" id="MBR8644728.1"/>
    </source>
</evidence>
<dbReference type="AlphaFoldDB" id="A0A941FH67"/>
<name>A0A941FH67_9BACI</name>
<comment type="caution">
    <text evidence="1">The sequence shown here is derived from an EMBL/GenBank/DDBJ whole genome shotgun (WGS) entry which is preliminary data.</text>
</comment>
<proteinExistence type="predicted"/>
<sequence length="51" mass="5635">MIEVISYKGKMIGEICEAMVQKGKNYASPLWLKEFINKGGVGMGLLGRVVF</sequence>
<reference evidence="1" key="1">
    <citation type="submission" date="2021-04" db="EMBL/GenBank/DDBJ databases">
        <title>Whole genome sequencing of Enterococci isolates from hospitalized patients.</title>
        <authorList>
            <person name="Ogoti B.M."/>
            <person name="Onyambu F.G."/>
        </authorList>
    </citation>
    <scope>NUCLEOTIDE SEQUENCE</scope>
    <source>
        <strain evidence="1">242</strain>
    </source>
</reference>
<evidence type="ECO:0000313" key="2">
    <source>
        <dbReference type="Proteomes" id="UP000680045"/>
    </source>
</evidence>
<protein>
    <submittedName>
        <fullName evidence="1">Uncharacterized protein</fullName>
    </submittedName>
</protein>
<dbReference type="Proteomes" id="UP000680045">
    <property type="component" value="Unassembled WGS sequence"/>
</dbReference>
<organism evidence="1 2">
    <name type="scientific">Peribacillus frigoritolerans</name>
    <dbReference type="NCBI Taxonomy" id="450367"/>
    <lineage>
        <taxon>Bacteria</taxon>
        <taxon>Bacillati</taxon>
        <taxon>Bacillota</taxon>
        <taxon>Bacilli</taxon>
        <taxon>Bacillales</taxon>
        <taxon>Bacillaceae</taxon>
        <taxon>Peribacillus</taxon>
    </lineage>
</organism>
<dbReference type="EMBL" id="JAGTPW010000015">
    <property type="protein sequence ID" value="MBR8644728.1"/>
    <property type="molecule type" value="Genomic_DNA"/>
</dbReference>
<accession>A0A941FH67</accession>
<gene>
    <name evidence="1" type="ORF">KEH51_10605</name>
</gene>